<dbReference type="InterPro" id="IPR020013">
    <property type="entry name" value="Flagellar_FlgE/F/G"/>
</dbReference>
<evidence type="ECO:0000256" key="5">
    <source>
        <dbReference type="NCBIfam" id="TIGR02488"/>
    </source>
</evidence>
<sequence length="260" mass="28061">MIRALYSGTTGMRGQQLQLDTISNNLANVNTAGFKKSRTQFEDLYYQELRAVGAETIDGGQVPSGIQVGLGVIATSTQKIFTQGSIHETGNDLDLAIEGRGFFQVMRDGEEFYTRAGAFTRDADGFIVTQNGDRLQPEFVIPPETTSLSIGANGIIEAKNAAQEIIANGQLTLHDFVNPGGLRAEGGNLFRSTEASGAPREADPGTEGVGVVLQRFMEVSNVDVTEELVNLIITQRAFEMNSKSVQTADQLLEVANTLKR</sequence>
<evidence type="ECO:0000313" key="10">
    <source>
        <dbReference type="EMBL" id="HET97862.1"/>
    </source>
</evidence>
<dbReference type="NCBIfam" id="TIGR02488">
    <property type="entry name" value="flgG_G_neg"/>
    <property type="match status" value="1"/>
</dbReference>
<evidence type="ECO:0000259" key="7">
    <source>
        <dbReference type="Pfam" id="PF00460"/>
    </source>
</evidence>
<dbReference type="Pfam" id="PF06429">
    <property type="entry name" value="Flg_bbr_C"/>
    <property type="match status" value="1"/>
</dbReference>
<dbReference type="Proteomes" id="UP000885986">
    <property type="component" value="Unassembled WGS sequence"/>
</dbReference>
<evidence type="ECO:0000259" key="9">
    <source>
        <dbReference type="Pfam" id="PF22692"/>
    </source>
</evidence>
<accession>A0A7C2TLR1</accession>
<dbReference type="Pfam" id="PF22692">
    <property type="entry name" value="LlgE_F_G_D1"/>
    <property type="match status" value="1"/>
</dbReference>
<dbReference type="NCBIfam" id="TIGR03506">
    <property type="entry name" value="FlgEFG_subfam"/>
    <property type="match status" value="2"/>
</dbReference>
<dbReference type="Pfam" id="PF00460">
    <property type="entry name" value="Flg_bb_rod"/>
    <property type="match status" value="1"/>
</dbReference>
<dbReference type="PANTHER" id="PTHR30435:SF19">
    <property type="entry name" value="FLAGELLAR BASAL-BODY ROD PROTEIN FLGG"/>
    <property type="match status" value="1"/>
</dbReference>
<organism evidence="10">
    <name type="scientific">Desulfurivibrio alkaliphilus</name>
    <dbReference type="NCBI Taxonomy" id="427923"/>
    <lineage>
        <taxon>Bacteria</taxon>
        <taxon>Pseudomonadati</taxon>
        <taxon>Thermodesulfobacteriota</taxon>
        <taxon>Desulfobulbia</taxon>
        <taxon>Desulfobulbales</taxon>
        <taxon>Desulfobulbaceae</taxon>
        <taxon>Desulfurivibrio</taxon>
    </lineage>
</organism>
<dbReference type="AlphaFoldDB" id="A0A7C2TLR1"/>
<dbReference type="InterPro" id="IPR012834">
    <property type="entry name" value="FlgG_G_neg"/>
</dbReference>
<feature type="domain" description="Flagellar hook protein FlgE/F/G-like D1" evidence="9">
    <location>
        <begin position="96"/>
        <end position="158"/>
    </location>
</feature>
<keyword evidence="10" id="KW-0969">Cilium</keyword>
<dbReference type="InterPro" id="IPR053967">
    <property type="entry name" value="LlgE_F_G-like_D1"/>
</dbReference>
<proteinExistence type="inferred from homology"/>
<dbReference type="GO" id="GO:0071978">
    <property type="term" value="P:bacterial-type flagellum-dependent swarming motility"/>
    <property type="evidence" value="ECO:0007669"/>
    <property type="project" value="TreeGrafter"/>
</dbReference>
<comment type="similarity">
    <text evidence="2 6">Belongs to the flagella basal body rod proteins family.</text>
</comment>
<evidence type="ECO:0000256" key="6">
    <source>
        <dbReference type="RuleBase" id="RU362116"/>
    </source>
</evidence>
<feature type="domain" description="Flagellar basal-body/hook protein C-terminal" evidence="8">
    <location>
        <begin position="214"/>
        <end position="258"/>
    </location>
</feature>
<dbReference type="GO" id="GO:0009426">
    <property type="term" value="C:bacterial-type flagellum basal body, distal rod"/>
    <property type="evidence" value="ECO:0007669"/>
    <property type="project" value="UniProtKB-UniRule"/>
</dbReference>
<dbReference type="SUPFAM" id="SSF117143">
    <property type="entry name" value="Flagellar hook protein flgE"/>
    <property type="match status" value="1"/>
</dbReference>
<keyword evidence="4 6" id="KW-0975">Bacterial flagellum</keyword>
<comment type="caution">
    <text evidence="10">The sequence shown here is derived from an EMBL/GenBank/DDBJ whole genome shotgun (WGS) entry which is preliminary data.</text>
</comment>
<evidence type="ECO:0000256" key="4">
    <source>
        <dbReference type="ARBA" id="ARBA00023143"/>
    </source>
</evidence>
<evidence type="ECO:0000256" key="3">
    <source>
        <dbReference type="ARBA" id="ARBA00017948"/>
    </source>
</evidence>
<dbReference type="PANTHER" id="PTHR30435">
    <property type="entry name" value="FLAGELLAR PROTEIN"/>
    <property type="match status" value="1"/>
</dbReference>
<keyword evidence="10" id="KW-0966">Cell projection</keyword>
<dbReference type="EMBL" id="DSDS01000094">
    <property type="protein sequence ID" value="HET97862.1"/>
    <property type="molecule type" value="Genomic_DNA"/>
</dbReference>
<dbReference type="InterPro" id="IPR010930">
    <property type="entry name" value="Flg_bb/hook_C_dom"/>
</dbReference>
<dbReference type="InterPro" id="IPR001444">
    <property type="entry name" value="Flag_bb_rod_N"/>
</dbReference>
<evidence type="ECO:0000256" key="2">
    <source>
        <dbReference type="ARBA" id="ARBA00009677"/>
    </source>
</evidence>
<feature type="domain" description="Flagellar basal body rod protein N-terminal" evidence="7">
    <location>
        <begin position="5"/>
        <end position="35"/>
    </location>
</feature>
<dbReference type="InterPro" id="IPR037925">
    <property type="entry name" value="FlgE/F/G-like"/>
</dbReference>
<gene>
    <name evidence="10" type="primary">flgG</name>
    <name evidence="10" type="ORF">ENN98_04080</name>
</gene>
<evidence type="ECO:0000256" key="1">
    <source>
        <dbReference type="ARBA" id="ARBA00004117"/>
    </source>
</evidence>
<protein>
    <recommendedName>
        <fullName evidence="3 5">Flagellar basal-body rod protein FlgG</fullName>
    </recommendedName>
</protein>
<evidence type="ECO:0000259" key="8">
    <source>
        <dbReference type="Pfam" id="PF06429"/>
    </source>
</evidence>
<reference evidence="10" key="1">
    <citation type="journal article" date="2020" name="mSystems">
        <title>Genome- and Community-Level Interaction Insights into Carbon Utilization and Element Cycling Functions of Hydrothermarchaeota in Hydrothermal Sediment.</title>
        <authorList>
            <person name="Zhou Z."/>
            <person name="Liu Y."/>
            <person name="Xu W."/>
            <person name="Pan J."/>
            <person name="Luo Z.H."/>
            <person name="Li M."/>
        </authorList>
    </citation>
    <scope>NUCLEOTIDE SEQUENCE [LARGE SCALE GENOMIC DNA]</scope>
    <source>
        <strain evidence="10">SpSt-1224</strain>
    </source>
</reference>
<name>A0A7C2TLR1_9BACT</name>
<keyword evidence="10" id="KW-0282">Flagellum</keyword>
<comment type="subcellular location">
    <subcellularLocation>
        <location evidence="1 6">Bacterial flagellum basal body</location>
    </subcellularLocation>
</comment>